<protein>
    <recommendedName>
        <fullName evidence="2">DUF4378 domain-containing protein</fullName>
    </recommendedName>
</protein>
<evidence type="ECO:0000313" key="3">
    <source>
        <dbReference type="EMBL" id="KAH0917206.1"/>
    </source>
</evidence>
<evidence type="ECO:0000259" key="2">
    <source>
        <dbReference type="Pfam" id="PF14309"/>
    </source>
</evidence>
<dbReference type="EMBL" id="JAGKQM010000007">
    <property type="protein sequence ID" value="KAH0917206.1"/>
    <property type="molecule type" value="Genomic_DNA"/>
</dbReference>
<dbReference type="Proteomes" id="UP000824890">
    <property type="component" value="Unassembled WGS sequence"/>
</dbReference>
<name>A0ABQ8CJE0_BRANA</name>
<feature type="region of interest" description="Disordered" evidence="1">
    <location>
        <begin position="123"/>
        <end position="143"/>
    </location>
</feature>
<feature type="region of interest" description="Disordered" evidence="1">
    <location>
        <begin position="277"/>
        <end position="322"/>
    </location>
</feature>
<dbReference type="InterPro" id="IPR025486">
    <property type="entry name" value="DUF4378"/>
</dbReference>
<comment type="caution">
    <text evidence="3">The sequence shown here is derived from an EMBL/GenBank/DDBJ whole genome shotgun (WGS) entry which is preliminary data.</text>
</comment>
<feature type="compositionally biased region" description="Low complexity" evidence="1">
    <location>
        <begin position="762"/>
        <end position="775"/>
    </location>
</feature>
<evidence type="ECO:0000313" key="4">
    <source>
        <dbReference type="Proteomes" id="UP000824890"/>
    </source>
</evidence>
<evidence type="ECO:0000256" key="1">
    <source>
        <dbReference type="SAM" id="MobiDB-lite"/>
    </source>
</evidence>
<gene>
    <name evidence="3" type="ORF">HID58_024866</name>
</gene>
<keyword evidence="4" id="KW-1185">Reference proteome</keyword>
<reference evidence="3 4" key="1">
    <citation type="submission" date="2021-05" db="EMBL/GenBank/DDBJ databases">
        <title>Genome Assembly of Synthetic Allotetraploid Brassica napus Reveals Homoeologous Exchanges between Subgenomes.</title>
        <authorList>
            <person name="Davis J.T."/>
        </authorList>
    </citation>
    <scope>NUCLEOTIDE SEQUENCE [LARGE SCALE GENOMIC DNA]</scope>
    <source>
        <strain evidence="4">cv. Da-Ae</strain>
        <tissue evidence="3">Seedling</tissue>
    </source>
</reference>
<dbReference type="PANTHER" id="PTHR40836">
    <property type="entry name" value="RB1-INDUCIBLE COILED-COIL PROTEIN"/>
    <property type="match status" value="1"/>
</dbReference>
<sequence>MGGLLHLFDFHNNSFSRRVFSHHKTRDEDLEAPRNSFELQVDNLHTFHNDKDKPQSNGFEEEEWYERSCYPIEESMKKKIIEELSKRSNDKHNSPSLVAKLMGMEALPLESTKSTAWINPRHTAKVDQGGGKRNKKERRLASSAVNAMETDDITNPPMRREHPQEEELQRFRREFEAWQADKRSKDCSRIIDSGSEKERLFTRTRSFGRDFNLKSDRTGPTRIVVLRPGLQRVYDYEDSLTTSSGTTMEGSRGSSIEEFLEEVKERLKGELQGRAALKRSSSVRGSGIETPFSERPFPRSESMRSYAASEVQCNAPDSPQDFISRDTRKLLAERVRNVLSKETSSSNRLRPTVSDAESLQKHTDEIEEDSRRNVHKKEPSSPRNLKRSLSAPVSGTSFGKLLLEDRHVLTGAQIMRKHDFYDRNENSTEVPPSPASVCSSTPEEFWRNVDYLSQVSTPDVTVSDENGMPQVFRDISSNLSDIQVPTPVEEEAAREIEITVDLGNPDKTFVRDLLVASGLYEGTTDRSLSRWDPFAKPINKSVLEETKENLKKRSNQNQEGEEDIEDNHNILFDLLNEVLTVVLGPVRKSGFRKKLMNSYVFEPTSIRGKYLLESVWRIMSEYLYSQPEKPFCSLDGIIGWDLERCPWSGLIDEEATVLGREVEGMIMSDLVEEVVKDLRAQMREVSMVPGSSLHCYITTILLGKESYDGRHYGWTDGSKKLPVYSTRDFCVMATTNACDADTLLPPRKRLLAGFKKQNSNGSSSTSYSDGSSSSASTDASKATAALAAKIAKAARAAANEKAFIASKAVAAAKSALELFASFPAETAKERLNRAIDNSPRVLTGHRNKKQKSVASTMYDGHDVAGVVDSDTSTDDEIDRTRVNKKVLLCDDNALKEKTGEGSGSSLGKRRGRVKLKKLALSKCASKDQENGIITKSPLAGSVNPLAQQEGSNGGVGQKLIHDFLHLFQPRFTPPHRHRLCSLSLFLSLIVLQRESSPLWKSIARRRRDSPIEEKKHTDHFSIHIGALSQIYCNTILPSKRPPCCRSVNPLAQQEGSNGGVGQVIAYN</sequence>
<accession>A0ABQ8CJE0</accession>
<feature type="region of interest" description="Disordered" evidence="1">
    <location>
        <begin position="754"/>
        <end position="775"/>
    </location>
</feature>
<feature type="domain" description="DUF4378" evidence="2">
    <location>
        <begin position="507"/>
        <end position="673"/>
    </location>
</feature>
<feature type="compositionally biased region" description="Polar residues" evidence="1">
    <location>
        <begin position="340"/>
        <end position="349"/>
    </location>
</feature>
<feature type="compositionally biased region" description="Basic and acidic residues" evidence="1">
    <location>
        <begin position="358"/>
        <end position="380"/>
    </location>
</feature>
<organism evidence="3 4">
    <name type="scientific">Brassica napus</name>
    <name type="common">Rape</name>
    <dbReference type="NCBI Taxonomy" id="3708"/>
    <lineage>
        <taxon>Eukaryota</taxon>
        <taxon>Viridiplantae</taxon>
        <taxon>Streptophyta</taxon>
        <taxon>Embryophyta</taxon>
        <taxon>Tracheophyta</taxon>
        <taxon>Spermatophyta</taxon>
        <taxon>Magnoliopsida</taxon>
        <taxon>eudicotyledons</taxon>
        <taxon>Gunneridae</taxon>
        <taxon>Pentapetalae</taxon>
        <taxon>rosids</taxon>
        <taxon>malvids</taxon>
        <taxon>Brassicales</taxon>
        <taxon>Brassicaceae</taxon>
        <taxon>Brassiceae</taxon>
        <taxon>Brassica</taxon>
    </lineage>
</organism>
<feature type="region of interest" description="Disordered" evidence="1">
    <location>
        <begin position="340"/>
        <end position="391"/>
    </location>
</feature>
<dbReference type="Pfam" id="PF14309">
    <property type="entry name" value="DUF4378"/>
    <property type="match status" value="1"/>
</dbReference>
<proteinExistence type="predicted"/>
<dbReference type="PANTHER" id="PTHR40836:SF4">
    <property type="entry name" value="RB1-INDUCIBLE COILED-COIL PROTEIN"/>
    <property type="match status" value="1"/>
</dbReference>